<comment type="caution">
    <text evidence="1">The sequence shown here is derived from an EMBL/GenBank/DDBJ whole genome shotgun (WGS) entry which is preliminary data.</text>
</comment>
<name>A0A3E0HC47_9PSEU</name>
<protein>
    <submittedName>
        <fullName evidence="1">Uncharacterized protein</fullName>
    </submittedName>
</protein>
<organism evidence="1 2">
    <name type="scientific">Kutzneria buriramensis</name>
    <dbReference type="NCBI Taxonomy" id="1045776"/>
    <lineage>
        <taxon>Bacteria</taxon>
        <taxon>Bacillati</taxon>
        <taxon>Actinomycetota</taxon>
        <taxon>Actinomycetes</taxon>
        <taxon>Pseudonocardiales</taxon>
        <taxon>Pseudonocardiaceae</taxon>
        <taxon>Kutzneria</taxon>
    </lineage>
</organism>
<gene>
    <name evidence="1" type="ORF">BCF44_112232</name>
</gene>
<proteinExistence type="predicted"/>
<sequence length="130" mass="14164">MADNMWDTHQVVAALKADRSDVESYTRVLTETLGDALPEGMVEVERKKGLFGRGGQATSVVVRTPERHLELRAGKHGGVEAEIRQVVRGVVISRKQVGVDEWLTVFAEVLNGIAAQDAAAREALTRLFGP</sequence>
<dbReference type="RefSeq" id="WP_246015862.1">
    <property type="nucleotide sequence ID" value="NZ_CP144375.1"/>
</dbReference>
<accession>A0A3E0HC47</accession>
<keyword evidence="2" id="KW-1185">Reference proteome</keyword>
<dbReference type="EMBL" id="QUNO01000012">
    <property type="protein sequence ID" value="REH41150.1"/>
    <property type="molecule type" value="Genomic_DNA"/>
</dbReference>
<reference evidence="1 2" key="1">
    <citation type="submission" date="2018-08" db="EMBL/GenBank/DDBJ databases">
        <title>Genomic Encyclopedia of Archaeal and Bacterial Type Strains, Phase II (KMG-II): from individual species to whole genera.</title>
        <authorList>
            <person name="Goeker M."/>
        </authorList>
    </citation>
    <scope>NUCLEOTIDE SEQUENCE [LARGE SCALE GENOMIC DNA]</scope>
    <source>
        <strain evidence="1 2">DSM 45791</strain>
    </source>
</reference>
<evidence type="ECO:0000313" key="1">
    <source>
        <dbReference type="EMBL" id="REH41150.1"/>
    </source>
</evidence>
<dbReference type="AlphaFoldDB" id="A0A3E0HC47"/>
<evidence type="ECO:0000313" key="2">
    <source>
        <dbReference type="Proteomes" id="UP000256269"/>
    </source>
</evidence>
<dbReference type="Proteomes" id="UP000256269">
    <property type="component" value="Unassembled WGS sequence"/>
</dbReference>